<dbReference type="Pfam" id="PF04239">
    <property type="entry name" value="DUF421"/>
    <property type="match status" value="1"/>
</dbReference>
<evidence type="ECO:0000256" key="2">
    <source>
        <dbReference type="ARBA" id="ARBA00006448"/>
    </source>
</evidence>
<dbReference type="InterPro" id="IPR023090">
    <property type="entry name" value="UPF0702_alpha/beta_dom_sf"/>
</dbReference>
<name>A0A923IAN2_9FIRM</name>
<dbReference type="EMBL" id="JACONZ010000004">
    <property type="protein sequence ID" value="MBC5582179.1"/>
    <property type="molecule type" value="Genomic_DNA"/>
</dbReference>
<keyword evidence="5 7" id="KW-1133">Transmembrane helix</keyword>
<evidence type="ECO:0000259" key="8">
    <source>
        <dbReference type="Pfam" id="PF04239"/>
    </source>
</evidence>
<dbReference type="AlphaFoldDB" id="A0A923IAN2"/>
<dbReference type="GO" id="GO:0005886">
    <property type="term" value="C:plasma membrane"/>
    <property type="evidence" value="ECO:0007669"/>
    <property type="project" value="UniProtKB-SubCell"/>
</dbReference>
<evidence type="ECO:0000313" key="10">
    <source>
        <dbReference type="Proteomes" id="UP000659630"/>
    </source>
</evidence>
<comment type="subcellular location">
    <subcellularLocation>
        <location evidence="1">Cell membrane</location>
        <topology evidence="1">Multi-pass membrane protein</topology>
    </subcellularLocation>
</comment>
<dbReference type="InterPro" id="IPR007353">
    <property type="entry name" value="DUF421"/>
</dbReference>
<evidence type="ECO:0000256" key="4">
    <source>
        <dbReference type="ARBA" id="ARBA00022692"/>
    </source>
</evidence>
<dbReference type="RefSeq" id="WP_186888524.1">
    <property type="nucleotide sequence ID" value="NZ_JACONZ010000004.1"/>
</dbReference>
<evidence type="ECO:0000256" key="3">
    <source>
        <dbReference type="ARBA" id="ARBA00022475"/>
    </source>
</evidence>
<dbReference type="PANTHER" id="PTHR34582">
    <property type="entry name" value="UPF0702 TRANSMEMBRANE PROTEIN YCAP"/>
    <property type="match status" value="1"/>
</dbReference>
<reference evidence="9" key="1">
    <citation type="submission" date="2020-08" db="EMBL/GenBank/DDBJ databases">
        <title>Genome public.</title>
        <authorList>
            <person name="Liu C."/>
            <person name="Sun Q."/>
        </authorList>
    </citation>
    <scope>NUCLEOTIDE SEQUENCE</scope>
    <source>
        <strain evidence="9">BX8</strain>
    </source>
</reference>
<dbReference type="PANTHER" id="PTHR34582:SF6">
    <property type="entry name" value="UPF0702 TRANSMEMBRANE PROTEIN YCAP"/>
    <property type="match status" value="1"/>
</dbReference>
<feature type="transmembrane region" description="Helical" evidence="7">
    <location>
        <begin position="57"/>
        <end position="77"/>
    </location>
</feature>
<keyword evidence="10" id="KW-1185">Reference proteome</keyword>
<dbReference type="Gene3D" id="3.30.240.20">
    <property type="entry name" value="bsu07140 like domains"/>
    <property type="match status" value="2"/>
</dbReference>
<keyword evidence="6 7" id="KW-0472">Membrane</keyword>
<feature type="domain" description="YetF C-terminal" evidence="8">
    <location>
        <begin position="79"/>
        <end position="209"/>
    </location>
</feature>
<comment type="caution">
    <text evidence="9">The sequence shown here is derived from an EMBL/GenBank/DDBJ whole genome shotgun (WGS) entry which is preliminary data.</text>
</comment>
<evidence type="ECO:0000256" key="6">
    <source>
        <dbReference type="ARBA" id="ARBA00023136"/>
    </source>
</evidence>
<keyword evidence="3" id="KW-1003">Cell membrane</keyword>
<evidence type="ECO:0000313" key="9">
    <source>
        <dbReference type="EMBL" id="MBC5582179.1"/>
    </source>
</evidence>
<evidence type="ECO:0000256" key="1">
    <source>
        <dbReference type="ARBA" id="ARBA00004651"/>
    </source>
</evidence>
<feature type="transmembrane region" description="Helical" evidence="7">
    <location>
        <begin position="6"/>
        <end position="23"/>
    </location>
</feature>
<organism evidence="9 10">
    <name type="scientific">Anaerofilum hominis</name>
    <dbReference type="NCBI Taxonomy" id="2763016"/>
    <lineage>
        <taxon>Bacteria</taxon>
        <taxon>Bacillati</taxon>
        <taxon>Bacillota</taxon>
        <taxon>Clostridia</taxon>
        <taxon>Eubacteriales</taxon>
        <taxon>Oscillospiraceae</taxon>
        <taxon>Anaerofilum</taxon>
    </lineage>
</organism>
<sequence>MLVAVLRTLIIYFTIIIAMRLMGKKQLGELQPSELVSTILISNLASIPIESPEIPVLSSILPVLLIVCLEILVSALCTRSRRLANLVSGRPKVVVRDGVIDQTTLKELRFTVDDLLAALRAKDIFELDEVSLALVETNGSVSVYKSLDATEVTRGDLHLPSAKPLKPSMPLVVDGALNDDAAEYCGVDRTWLEKTLRAERLGPADVLLMLCNDAREYTIVKKQ</sequence>
<gene>
    <name evidence="9" type="ORF">H8S23_11740</name>
</gene>
<protein>
    <submittedName>
        <fullName evidence="9">DUF421 domain-containing protein</fullName>
    </submittedName>
</protein>
<comment type="similarity">
    <text evidence="2">Belongs to the UPF0702 family.</text>
</comment>
<evidence type="ECO:0000256" key="5">
    <source>
        <dbReference type="ARBA" id="ARBA00022989"/>
    </source>
</evidence>
<proteinExistence type="inferred from homology"/>
<keyword evidence="4 7" id="KW-0812">Transmembrane</keyword>
<accession>A0A923IAN2</accession>
<dbReference type="Proteomes" id="UP000659630">
    <property type="component" value="Unassembled WGS sequence"/>
</dbReference>
<evidence type="ECO:0000256" key="7">
    <source>
        <dbReference type="SAM" id="Phobius"/>
    </source>
</evidence>